<evidence type="ECO:0000313" key="2">
    <source>
        <dbReference type="EMBL" id="GJS96942.1"/>
    </source>
</evidence>
<accession>A0ABQ5A6Y7</accession>
<keyword evidence="2" id="KW-0808">Transferase</keyword>
<organism evidence="2 3">
    <name type="scientific">Tanacetum coccineum</name>
    <dbReference type="NCBI Taxonomy" id="301880"/>
    <lineage>
        <taxon>Eukaryota</taxon>
        <taxon>Viridiplantae</taxon>
        <taxon>Streptophyta</taxon>
        <taxon>Embryophyta</taxon>
        <taxon>Tracheophyta</taxon>
        <taxon>Spermatophyta</taxon>
        <taxon>Magnoliopsida</taxon>
        <taxon>eudicotyledons</taxon>
        <taxon>Gunneridae</taxon>
        <taxon>Pentapetalae</taxon>
        <taxon>asterids</taxon>
        <taxon>campanulids</taxon>
        <taxon>Asterales</taxon>
        <taxon>Asteraceae</taxon>
        <taxon>Asteroideae</taxon>
        <taxon>Anthemideae</taxon>
        <taxon>Anthemidinae</taxon>
        <taxon>Tanacetum</taxon>
    </lineage>
</organism>
<gene>
    <name evidence="2" type="ORF">Tco_0803910</name>
</gene>
<dbReference type="Proteomes" id="UP001151760">
    <property type="component" value="Unassembled WGS sequence"/>
</dbReference>
<dbReference type="InterPro" id="IPR026960">
    <property type="entry name" value="RVT-Znf"/>
</dbReference>
<proteinExistence type="predicted"/>
<comment type="caution">
    <text evidence="2">The sequence shown here is derived from an EMBL/GenBank/DDBJ whole genome shotgun (WGS) entry which is preliminary data.</text>
</comment>
<keyword evidence="2" id="KW-0548">Nucleotidyltransferase</keyword>
<dbReference type="EMBL" id="BQNB010011924">
    <property type="protein sequence ID" value="GJS96942.1"/>
    <property type="molecule type" value="Genomic_DNA"/>
</dbReference>
<evidence type="ECO:0000313" key="3">
    <source>
        <dbReference type="Proteomes" id="UP001151760"/>
    </source>
</evidence>
<keyword evidence="3" id="KW-1185">Reference proteome</keyword>
<name>A0ABQ5A6Y7_9ASTR</name>
<keyword evidence="2" id="KW-0695">RNA-directed DNA polymerase</keyword>
<reference evidence="2" key="1">
    <citation type="journal article" date="2022" name="Int. J. Mol. Sci.">
        <title>Draft Genome of Tanacetum Coccineum: Genomic Comparison of Closely Related Tanacetum-Family Plants.</title>
        <authorList>
            <person name="Yamashiro T."/>
            <person name="Shiraishi A."/>
            <person name="Nakayama K."/>
            <person name="Satake H."/>
        </authorList>
    </citation>
    <scope>NUCLEOTIDE SEQUENCE</scope>
</reference>
<sequence>MENLRLKMEDHILPNMLDRWFWSLSCSGEFTVASVRHFIDDHSLVDSAPKTLWIKVVLKKINIYAGRIKMDNLPTRFNLSRRGIDIDSIICPNCNMAAETSNHIFFHCPMAKDIYKRITNSAAAVVAGVLDVVKIYTSAPYLHLKLL</sequence>
<reference evidence="2" key="2">
    <citation type="submission" date="2022-01" db="EMBL/GenBank/DDBJ databases">
        <authorList>
            <person name="Yamashiro T."/>
            <person name="Shiraishi A."/>
            <person name="Satake H."/>
            <person name="Nakayama K."/>
        </authorList>
    </citation>
    <scope>NUCLEOTIDE SEQUENCE</scope>
</reference>
<dbReference type="GO" id="GO:0003964">
    <property type="term" value="F:RNA-directed DNA polymerase activity"/>
    <property type="evidence" value="ECO:0007669"/>
    <property type="project" value="UniProtKB-KW"/>
</dbReference>
<protein>
    <submittedName>
        <fullName evidence="2">RNA-directed DNA polymerase, eukaryota</fullName>
    </submittedName>
</protein>
<dbReference type="Pfam" id="PF13966">
    <property type="entry name" value="zf-RVT"/>
    <property type="match status" value="1"/>
</dbReference>
<evidence type="ECO:0000259" key="1">
    <source>
        <dbReference type="Pfam" id="PF13966"/>
    </source>
</evidence>
<feature type="domain" description="Reverse transcriptase zinc-binding" evidence="1">
    <location>
        <begin position="30"/>
        <end position="114"/>
    </location>
</feature>